<dbReference type="PANTHER" id="PTHR30383">
    <property type="entry name" value="THIOESTERASE 1/PROTEASE 1/LYSOPHOSPHOLIPASE L1"/>
    <property type="match status" value="1"/>
</dbReference>
<dbReference type="InterPro" id="IPR007407">
    <property type="entry name" value="DUF459"/>
</dbReference>
<accession>A0A4Y8RU60</accession>
<sequence length="273" mass="29961">MVIVEILSMKLAGSRSRRAVSFGAAWALAFAGMVATLQPAGAVDVAANTPAGAEAGEAAADPAEAPKPRDYRIAVLGDSLGEGVYAGLAQLVRDEPNIAVKKYARVNTGIARSDRYNWPEAADELADRPMDAALLVFGANDLQTIRESGKAYYYKQEAWEKHYRNRVAHIVKAFSDRGIKVYWLSLPITRKNRFQKDYAYLNQIFKEEAEANGATFIDAWSFFADEDGNYSATFTKDGTSKIIRASDGVHFTPLGYQVYAGLALDKLRADLNF</sequence>
<dbReference type="PANTHER" id="PTHR30383:SF24">
    <property type="entry name" value="THIOESTERASE 1_PROTEASE 1_LYSOPHOSPHOLIPASE L1"/>
    <property type="match status" value="1"/>
</dbReference>
<dbReference type="SUPFAM" id="SSF52266">
    <property type="entry name" value="SGNH hydrolase"/>
    <property type="match status" value="1"/>
</dbReference>
<organism evidence="1 2">
    <name type="scientific">Jiella endophytica</name>
    <dbReference type="NCBI Taxonomy" id="2558362"/>
    <lineage>
        <taxon>Bacteria</taxon>
        <taxon>Pseudomonadati</taxon>
        <taxon>Pseudomonadota</taxon>
        <taxon>Alphaproteobacteria</taxon>
        <taxon>Hyphomicrobiales</taxon>
        <taxon>Aurantimonadaceae</taxon>
        <taxon>Jiella</taxon>
    </lineage>
</organism>
<comment type="caution">
    <text evidence="1">The sequence shown here is derived from an EMBL/GenBank/DDBJ whole genome shotgun (WGS) entry which is preliminary data.</text>
</comment>
<dbReference type="InterPro" id="IPR051532">
    <property type="entry name" value="Ester_Hydrolysis_Enzymes"/>
</dbReference>
<reference evidence="1 2" key="1">
    <citation type="submission" date="2019-03" db="EMBL/GenBank/DDBJ databases">
        <title>Jiella endophytica sp. nov., a novel endophytic bacterium isolated from root of Ficus microcarpa Linn. f.</title>
        <authorList>
            <person name="Tuo L."/>
        </authorList>
    </citation>
    <scope>NUCLEOTIDE SEQUENCE [LARGE SCALE GENOMIC DNA]</scope>
    <source>
        <strain evidence="1 2">CBS5Q-3</strain>
    </source>
</reference>
<dbReference type="Gene3D" id="3.40.50.1110">
    <property type="entry name" value="SGNH hydrolase"/>
    <property type="match status" value="1"/>
</dbReference>
<keyword evidence="2" id="KW-1185">Reference proteome</keyword>
<dbReference type="AlphaFoldDB" id="A0A4Y8RU60"/>
<evidence type="ECO:0000313" key="2">
    <source>
        <dbReference type="Proteomes" id="UP000298179"/>
    </source>
</evidence>
<dbReference type="Pfam" id="PF04311">
    <property type="entry name" value="DUF459"/>
    <property type="match status" value="1"/>
</dbReference>
<name>A0A4Y8RU60_9HYPH</name>
<dbReference type="Proteomes" id="UP000298179">
    <property type="component" value="Unassembled WGS sequence"/>
</dbReference>
<dbReference type="GO" id="GO:0004622">
    <property type="term" value="F:phosphatidylcholine lysophospholipase activity"/>
    <property type="evidence" value="ECO:0007669"/>
    <property type="project" value="TreeGrafter"/>
</dbReference>
<dbReference type="EMBL" id="SOZD01000001">
    <property type="protein sequence ID" value="TFF27468.1"/>
    <property type="molecule type" value="Genomic_DNA"/>
</dbReference>
<evidence type="ECO:0000313" key="1">
    <source>
        <dbReference type="EMBL" id="TFF27468.1"/>
    </source>
</evidence>
<proteinExistence type="predicted"/>
<dbReference type="OrthoDB" id="9805649at2"/>
<gene>
    <name evidence="1" type="ORF">E3C22_03140</name>
</gene>
<protein>
    <submittedName>
        <fullName evidence="1">DUF459 domain-containing protein</fullName>
    </submittedName>
</protein>
<dbReference type="InterPro" id="IPR036514">
    <property type="entry name" value="SGNH_hydro_sf"/>
</dbReference>